<dbReference type="Proteomes" id="UP001203104">
    <property type="component" value="Unassembled WGS sequence"/>
</dbReference>
<dbReference type="AlphaFoldDB" id="A0A223MA27"/>
<accession>A0A223MA27</accession>
<name>A0A223MA27_MESHO</name>
<evidence type="ECO:0000313" key="1">
    <source>
        <dbReference type="EMBL" id="ASU14419.1"/>
    </source>
</evidence>
<dbReference type="EMBL" id="VBRW01000004">
    <property type="protein sequence ID" value="MCI8283295.1"/>
    <property type="molecule type" value="Genomic_DNA"/>
</dbReference>
<organism evidence="1 3">
    <name type="scientific">Mesomycoplasma hyopneumoniae</name>
    <name type="common">Mycoplasma hyopneumoniae</name>
    <dbReference type="NCBI Taxonomy" id="2099"/>
    <lineage>
        <taxon>Bacteria</taxon>
        <taxon>Bacillati</taxon>
        <taxon>Mycoplasmatota</taxon>
        <taxon>Mycoplasmoidales</taxon>
        <taxon>Metamycoplasmataceae</taxon>
        <taxon>Mesomycoplasma</taxon>
    </lineage>
</organism>
<dbReference type="RefSeq" id="WP_011205962.1">
    <property type="nucleotide sequence ID" value="NZ_CP034597.1"/>
</dbReference>
<protein>
    <submittedName>
        <fullName evidence="1">Uncharacterized protein</fullName>
    </submittedName>
</protein>
<evidence type="ECO:0000313" key="3">
    <source>
        <dbReference type="Proteomes" id="UP000215452"/>
    </source>
</evidence>
<dbReference type="GeneID" id="41334553"/>
<dbReference type="Proteomes" id="UP000215452">
    <property type="component" value="Chromosome"/>
</dbReference>
<reference evidence="2 4" key="2">
    <citation type="submission" date="2019-05" db="EMBL/GenBank/DDBJ databases">
        <title>Genome sequencing and assembly of Mycoplasma hyopneumoniae strains UFV01 and UFV02.</title>
        <authorList>
            <person name="De Souza L.F."/>
            <person name="Gonzaga N.F."/>
            <person name="Santos M.R."/>
            <person name="Deeney A.S."/>
            <person name="Vidigal P.M.P."/>
            <person name="Moreira M.A.S."/>
            <person name="Fietto J.R.L."/>
            <person name="Bressan G.C."/>
            <person name="Rycroft A.N."/>
            <person name="Silva Junior A."/>
        </authorList>
    </citation>
    <scope>NUCLEOTIDE SEQUENCE [LARGE SCALE GENOMIC DNA]</scope>
    <source>
        <strain evidence="2 4">UFV01</strain>
    </source>
</reference>
<reference evidence="1 3" key="1">
    <citation type="submission" date="2017-08" db="EMBL/GenBank/DDBJ databases">
        <title>The complete genome sequence of a Mycoplasma hyopneumoniae isolate in Korea.</title>
        <authorList>
            <person name="Han J."/>
            <person name="Lee N."/>
        </authorList>
    </citation>
    <scope>NUCLEOTIDE SEQUENCE [LARGE SCALE GENOMIC DNA]</scope>
    <source>
        <strain evidence="1 3">KM014</strain>
    </source>
</reference>
<gene>
    <name evidence="1" type="ORF">CIB43_00523</name>
    <name evidence="2" type="ORF">FEF30_01710</name>
</gene>
<proteinExistence type="predicted"/>
<dbReference type="EMBL" id="CP022714">
    <property type="protein sequence ID" value="ASU14419.1"/>
    <property type="molecule type" value="Genomic_DNA"/>
</dbReference>
<evidence type="ECO:0000313" key="2">
    <source>
        <dbReference type="EMBL" id="MCI8283295.1"/>
    </source>
</evidence>
<evidence type="ECO:0000313" key="4">
    <source>
        <dbReference type="Proteomes" id="UP001203104"/>
    </source>
</evidence>
<dbReference type="OMA" id="FEWFIED"/>
<sequence>MSTSFLKEKNQEAKKCSKNWKLSFEFRVLNYHFRQLEIAVKSVDDKLEYNSNYFFWFVEDLIFFLTKSGYALRWDYEKVQIFNLENLRLGENLADFKSKFKLITTFNLEYN</sequence>